<feature type="transmembrane region" description="Helical" evidence="1">
    <location>
        <begin position="30"/>
        <end position="53"/>
    </location>
</feature>
<dbReference type="AlphaFoldDB" id="A0AAX3ITK8"/>
<evidence type="ECO:0000313" key="3">
    <source>
        <dbReference type="Proteomes" id="UP000658741"/>
    </source>
</evidence>
<dbReference type="Proteomes" id="UP000658741">
    <property type="component" value="Unassembled WGS sequence"/>
</dbReference>
<name>A0AAX3ITK8_HAEIF</name>
<proteinExistence type="predicted"/>
<dbReference type="RefSeq" id="WP_204705025.1">
    <property type="nucleotide sequence ID" value="NZ_CABFLD010000039.1"/>
</dbReference>
<keyword evidence="1" id="KW-0812">Transmembrane</keyword>
<comment type="caution">
    <text evidence="2">The sequence shown here is derived from an EMBL/GenBank/DDBJ whole genome shotgun (WGS) entry which is preliminary data.</text>
</comment>
<protein>
    <submittedName>
        <fullName evidence="2">Uncharacterized protein</fullName>
    </submittedName>
</protein>
<evidence type="ECO:0000313" key="2">
    <source>
        <dbReference type="EMBL" id="VTX74813.1"/>
    </source>
</evidence>
<reference evidence="2" key="1">
    <citation type="submission" date="2019-05" db="EMBL/GenBank/DDBJ databases">
        <authorList>
            <person name="Hibberd M."/>
        </authorList>
    </citation>
    <scope>NUCLEOTIDE SEQUENCE</scope>
    <source>
        <strain evidence="2">Haemophilus_influenzae_BgEED16</strain>
    </source>
</reference>
<evidence type="ECO:0000256" key="1">
    <source>
        <dbReference type="SAM" id="Phobius"/>
    </source>
</evidence>
<keyword evidence="1" id="KW-0472">Membrane</keyword>
<organism evidence="2 3">
    <name type="scientific">Haemophilus influenzae</name>
    <dbReference type="NCBI Taxonomy" id="727"/>
    <lineage>
        <taxon>Bacteria</taxon>
        <taxon>Pseudomonadati</taxon>
        <taxon>Pseudomonadota</taxon>
        <taxon>Gammaproteobacteria</taxon>
        <taxon>Pasteurellales</taxon>
        <taxon>Pasteurellaceae</taxon>
        <taxon>Haemophilus</taxon>
    </lineage>
</organism>
<gene>
    <name evidence="2" type="ORF">CAGEJMGA_01541</name>
</gene>
<sequence>MNYALIGALFFLMVINLTSGLKGKDGKEKIKVIFSFFWFFLLFGVLMISYHYFSSQISENPIIQKITQ</sequence>
<accession>A0AAX3ITK8</accession>
<dbReference type="EMBL" id="CABFLD010000039">
    <property type="protein sequence ID" value="VTX74813.1"/>
    <property type="molecule type" value="Genomic_DNA"/>
</dbReference>
<keyword evidence="1" id="KW-1133">Transmembrane helix</keyword>